<evidence type="ECO:0000313" key="5">
    <source>
        <dbReference type="Proteomes" id="UP000812440"/>
    </source>
</evidence>
<dbReference type="InterPro" id="IPR045669">
    <property type="entry name" value="FHIP_C"/>
</dbReference>
<dbReference type="Pfam" id="PF19311">
    <property type="entry name" value="KELAA"/>
    <property type="match status" value="1"/>
</dbReference>
<dbReference type="AlphaFoldDB" id="A0A8T2J7A9"/>
<dbReference type="PANTHER" id="PTHR21705">
    <property type="entry name" value="RAI16 PROTEIN-RELATED"/>
    <property type="match status" value="1"/>
</dbReference>
<sequence>MADQEEPARLIAQSHLGQNVTEHLCELHRSISLSIHPSAITAQEATDWRKPSSNQEEEVEQKKAVTLWRFLCWVEYCNSLVQESHELVAKEIVKSIRESYLETVLQSELMELSELSILRSTALITSFLQRFTAVPLLRQFLIFLLGEEKGPETRNHRGPQIRVQLIQRCNHLSDEISLASLRLFEEILQVPEETVLYNLIIRNLEERSYLAGGQDDSRGQESETWDGTDELEEDPYFTDGFPDTGLRFTGSDRAHGAEPAGTEQCVKSFLSLVPEEIKSSDSSYDAYLQDAVVQYRTCCKQVSQWGWPVSPRPQGVSQCRQEFYEGYFMEVLFDRLLGILDQPYEVNLQVTSLLSRLALFPHPHLKEYLLNPFINLAPGARSLFSVLVRVVADLAQRSLRVSNLQEMLSLVRRQLLGDSSKESLNHVTLCCGAVVLEEFCKELAAAACVSHHPIGL</sequence>
<dbReference type="Pfam" id="PF19314">
    <property type="entry name" value="DUF5917"/>
    <property type="match status" value="1"/>
</dbReference>
<feature type="compositionally biased region" description="Acidic residues" evidence="2">
    <location>
        <begin position="223"/>
        <end position="234"/>
    </location>
</feature>
<evidence type="ECO:0000313" key="4">
    <source>
        <dbReference type="EMBL" id="KAG8441115.1"/>
    </source>
</evidence>
<keyword evidence="5" id="KW-1185">Reference proteome</keyword>
<evidence type="ECO:0000259" key="3">
    <source>
        <dbReference type="Pfam" id="PF19314"/>
    </source>
</evidence>
<dbReference type="Proteomes" id="UP000812440">
    <property type="component" value="Chromosome 3"/>
</dbReference>
<proteinExistence type="inferred from homology"/>
<comment type="caution">
    <text evidence="4">The sequence shown here is derived from an EMBL/GenBank/DDBJ whole genome shotgun (WGS) entry which is preliminary data.</text>
</comment>
<protein>
    <recommendedName>
        <fullName evidence="3">FHF complex subunit HOOK-interacting protein C-terminal domain-containing protein</fullName>
    </recommendedName>
</protein>
<name>A0A8T2J7A9_9PIPI</name>
<accession>A0A8T2J7A9</accession>
<dbReference type="InterPro" id="IPR045668">
    <property type="entry name" value="FHIP_KELAA_motif"/>
</dbReference>
<feature type="domain" description="FHF complex subunit HOOK-interacting protein C-terminal" evidence="3">
    <location>
        <begin position="325"/>
        <end position="417"/>
    </location>
</feature>
<reference evidence="4" key="1">
    <citation type="thesis" date="2020" institute="ProQuest LLC" country="789 East Eisenhower Parkway, Ann Arbor, MI, USA">
        <title>Comparative Genomics and Chromosome Evolution.</title>
        <authorList>
            <person name="Mudd A.B."/>
        </authorList>
    </citation>
    <scope>NUCLEOTIDE SEQUENCE</scope>
    <source>
        <strain evidence="4">Female2</strain>
        <tissue evidence="4">Blood</tissue>
    </source>
</reference>
<dbReference type="InterPro" id="IPR019384">
    <property type="entry name" value="FHIP"/>
</dbReference>
<dbReference type="EMBL" id="JAACNH010000006">
    <property type="protein sequence ID" value="KAG8441115.1"/>
    <property type="molecule type" value="Genomic_DNA"/>
</dbReference>
<evidence type="ECO:0000256" key="1">
    <source>
        <dbReference type="ARBA" id="ARBA00024336"/>
    </source>
</evidence>
<organism evidence="4 5">
    <name type="scientific">Hymenochirus boettgeri</name>
    <name type="common">Congo dwarf clawed frog</name>
    <dbReference type="NCBI Taxonomy" id="247094"/>
    <lineage>
        <taxon>Eukaryota</taxon>
        <taxon>Metazoa</taxon>
        <taxon>Chordata</taxon>
        <taxon>Craniata</taxon>
        <taxon>Vertebrata</taxon>
        <taxon>Euteleostomi</taxon>
        <taxon>Amphibia</taxon>
        <taxon>Batrachia</taxon>
        <taxon>Anura</taxon>
        <taxon>Pipoidea</taxon>
        <taxon>Pipidae</taxon>
        <taxon>Pipinae</taxon>
        <taxon>Hymenochirus</taxon>
    </lineage>
</organism>
<dbReference type="OrthoDB" id="5350595at2759"/>
<gene>
    <name evidence="4" type="ORF">GDO86_006746</name>
</gene>
<dbReference type="PANTHER" id="PTHR21705:SF9">
    <property type="entry name" value="FHF COMPLEX SUBUNIT HOOK-INTERACTING PROTEIN 2B"/>
    <property type="match status" value="1"/>
</dbReference>
<evidence type="ECO:0000256" key="2">
    <source>
        <dbReference type="SAM" id="MobiDB-lite"/>
    </source>
</evidence>
<dbReference type="Pfam" id="PF10257">
    <property type="entry name" value="RAI16-like"/>
    <property type="match status" value="1"/>
</dbReference>
<comment type="similarity">
    <text evidence="1">Belongs to the FHIP family.</text>
</comment>
<feature type="region of interest" description="Disordered" evidence="2">
    <location>
        <begin position="211"/>
        <end position="234"/>
    </location>
</feature>